<keyword evidence="2" id="KW-1185">Reference proteome</keyword>
<dbReference type="EMBL" id="NBIV01000088">
    <property type="protein sequence ID" value="PXF44555.1"/>
    <property type="molecule type" value="Genomic_DNA"/>
</dbReference>
<organism evidence="1 2">
    <name type="scientific">Gracilariopsis chorda</name>
    <dbReference type="NCBI Taxonomy" id="448386"/>
    <lineage>
        <taxon>Eukaryota</taxon>
        <taxon>Rhodophyta</taxon>
        <taxon>Florideophyceae</taxon>
        <taxon>Rhodymeniophycidae</taxon>
        <taxon>Gracilariales</taxon>
        <taxon>Gracilariaceae</taxon>
        <taxon>Gracilariopsis</taxon>
    </lineage>
</organism>
<dbReference type="AlphaFoldDB" id="A0A2V3IR03"/>
<reference evidence="1 2" key="1">
    <citation type="journal article" date="2018" name="Mol. Biol. Evol.">
        <title>Analysis of the draft genome of the red seaweed Gracilariopsis chorda provides insights into genome size evolution in Rhodophyta.</title>
        <authorList>
            <person name="Lee J."/>
            <person name="Yang E.C."/>
            <person name="Graf L."/>
            <person name="Yang J.H."/>
            <person name="Qiu H."/>
            <person name="Zel Zion U."/>
            <person name="Chan C.X."/>
            <person name="Stephens T.G."/>
            <person name="Weber A.P.M."/>
            <person name="Boo G.H."/>
            <person name="Boo S.M."/>
            <person name="Kim K.M."/>
            <person name="Shin Y."/>
            <person name="Jung M."/>
            <person name="Lee S.J."/>
            <person name="Yim H.S."/>
            <person name="Lee J.H."/>
            <person name="Bhattacharya D."/>
            <person name="Yoon H.S."/>
        </authorList>
    </citation>
    <scope>NUCLEOTIDE SEQUENCE [LARGE SCALE GENOMIC DNA]</scope>
    <source>
        <strain evidence="1 2">SKKU-2015</strain>
        <tissue evidence="1">Whole body</tissue>
    </source>
</reference>
<comment type="caution">
    <text evidence="1">The sequence shown here is derived from an EMBL/GenBank/DDBJ whole genome shotgun (WGS) entry which is preliminary data.</text>
</comment>
<accession>A0A2V3IR03</accession>
<protein>
    <submittedName>
        <fullName evidence="1">Uncharacterized protein</fullName>
    </submittedName>
</protein>
<gene>
    <name evidence="1" type="ORF">BWQ96_05733</name>
</gene>
<name>A0A2V3IR03_9FLOR</name>
<dbReference type="Proteomes" id="UP000247409">
    <property type="component" value="Unassembled WGS sequence"/>
</dbReference>
<sequence>MALHDNASSQALGQETKLIDSINTERCGAMYTDRCEMWPTVMQKASYIILPLGHNEQTIKLIEFFSPLYKGPSAKQSPETVITN</sequence>
<evidence type="ECO:0000313" key="1">
    <source>
        <dbReference type="EMBL" id="PXF44555.1"/>
    </source>
</evidence>
<proteinExistence type="predicted"/>
<evidence type="ECO:0000313" key="2">
    <source>
        <dbReference type="Proteomes" id="UP000247409"/>
    </source>
</evidence>